<evidence type="ECO:0000313" key="5">
    <source>
        <dbReference type="Proteomes" id="UP001218218"/>
    </source>
</evidence>
<dbReference type="InterPro" id="IPR031440">
    <property type="entry name" value="DUF4670"/>
</dbReference>
<accession>A0AAD7A4P7</accession>
<dbReference type="PANTHER" id="PTHR21937:SF6">
    <property type="entry name" value="CCDC66 DOMAIN-CONTAINING PROTEIN"/>
    <property type="match status" value="1"/>
</dbReference>
<proteinExistence type="predicted"/>
<sequence length="869" mass="98682">MSEWKPQVVEAFQTLNLDINAATLEQAAKAYKTQAIRHHPDKNPGDPAATQRFQKLGAAWATCQTHFEDPESSYATAPDGPEIDLDDFELFMFLFQEAIFERYRTRRNYRGSRRGGQGPEVLTPFGIFGFSPSYNSGDYSYPRGGYSGNRQLKQPDDYNERTRAKHKADYEARLREFEKEIQEEERELRRQAMEKSKDERRRSAAYQQAFHAARIGNASLVMSLVKEYDLDVNGPEKMPKATEKTPKVTSKKGEKPTNHPTLLHAACRACDEGLITFLLDRGAIPDALNDAKLTPFHVAISYGNVAAVKFFLLRRIHGKQTPGCHPSKAAPDGRTPLEIAIASRNAEMITIMTQQATVHDVERCWVHPDATAFRDILLEKKGFVDPETRELWRQEEERNAEEERAREKQRAADEKVRLAEKARLKEERQKRAAELRTQAEQKKRQEAELAREKKEAEERKAELERIAVETRRREEQEAAEAQHRAEKQAAEAAEARRKAEKEAVAVRRRAQQEAAEARRMAEAEREAAEAGRRAQQESEARRMAEAEREAAEARRRAEQEAADARRRAEEAEATEARVRAEAQARQLAEEQERRRQAEKESRLRKAAKAEAAAEASRQTAAQAQENTRAQQEAERNRREVLEQQRVERKRAETLRRLQAQAEEHLRLAEARARASKPQTVDAPQRPKLETPKIVQIKAVQIEAAAAPTEPRRKVSKKNPNRDISQLSPEELQKRAAQSARDKARIAEAKRVKMLETSTQARADTPEILHRGEDYVPPTPVSMPSPTQRRLSPPLVPRHTRPNVPARKMDPLGVVILGPEDIQTGAIADDLFAVERPRVVESGPPPVFRGRGRGGYRGRGRGRGYGRGIE</sequence>
<organism evidence="4 5">
    <name type="scientific">Mycena albidolilacea</name>
    <dbReference type="NCBI Taxonomy" id="1033008"/>
    <lineage>
        <taxon>Eukaryota</taxon>
        <taxon>Fungi</taxon>
        <taxon>Dikarya</taxon>
        <taxon>Basidiomycota</taxon>
        <taxon>Agaricomycotina</taxon>
        <taxon>Agaricomycetes</taxon>
        <taxon>Agaricomycetidae</taxon>
        <taxon>Agaricales</taxon>
        <taxon>Marasmiineae</taxon>
        <taxon>Mycenaceae</taxon>
        <taxon>Mycena</taxon>
    </lineage>
</organism>
<feature type="compositionally biased region" description="Basic residues" evidence="2">
    <location>
        <begin position="849"/>
        <end position="863"/>
    </location>
</feature>
<dbReference type="SMART" id="SM00271">
    <property type="entry name" value="DnaJ"/>
    <property type="match status" value="1"/>
</dbReference>
<feature type="compositionally biased region" description="Basic and acidic residues" evidence="2">
    <location>
        <begin position="631"/>
        <end position="653"/>
    </location>
</feature>
<feature type="compositionally biased region" description="Basic and acidic residues" evidence="2">
    <location>
        <begin position="237"/>
        <end position="257"/>
    </location>
</feature>
<dbReference type="InterPro" id="IPR036770">
    <property type="entry name" value="Ankyrin_rpt-contain_sf"/>
</dbReference>
<keyword evidence="1" id="KW-0175">Coiled coil</keyword>
<feature type="region of interest" description="Disordered" evidence="2">
    <location>
        <begin position="666"/>
        <end position="742"/>
    </location>
</feature>
<dbReference type="CDD" id="cd06257">
    <property type="entry name" value="DnaJ"/>
    <property type="match status" value="1"/>
</dbReference>
<feature type="region of interest" description="Disordered" evidence="2">
    <location>
        <begin position="392"/>
        <end position="653"/>
    </location>
</feature>
<dbReference type="Gene3D" id="1.10.287.110">
    <property type="entry name" value="DnaJ domain"/>
    <property type="match status" value="1"/>
</dbReference>
<gene>
    <name evidence="4" type="ORF">DFH08DRAFT_936253</name>
</gene>
<protein>
    <recommendedName>
        <fullName evidence="3">J domain-containing protein</fullName>
    </recommendedName>
</protein>
<evidence type="ECO:0000259" key="3">
    <source>
        <dbReference type="PROSITE" id="PS50076"/>
    </source>
</evidence>
<dbReference type="InterPro" id="IPR036869">
    <property type="entry name" value="J_dom_sf"/>
</dbReference>
<evidence type="ECO:0000256" key="2">
    <source>
        <dbReference type="SAM" id="MobiDB-lite"/>
    </source>
</evidence>
<feature type="region of interest" description="Disordered" evidence="2">
    <location>
        <begin position="839"/>
        <end position="869"/>
    </location>
</feature>
<dbReference type="AlphaFoldDB" id="A0AAD7A4P7"/>
<dbReference type="Pfam" id="PF12796">
    <property type="entry name" value="Ank_2"/>
    <property type="match status" value="1"/>
</dbReference>
<dbReference type="SUPFAM" id="SSF46565">
    <property type="entry name" value="Chaperone J-domain"/>
    <property type="match status" value="1"/>
</dbReference>
<feature type="compositionally biased region" description="Low complexity" evidence="2">
    <location>
        <begin position="609"/>
        <end position="630"/>
    </location>
</feature>
<dbReference type="Pfam" id="PF00226">
    <property type="entry name" value="DnaJ"/>
    <property type="match status" value="1"/>
</dbReference>
<dbReference type="SMART" id="SM00248">
    <property type="entry name" value="ANK"/>
    <property type="match status" value="3"/>
</dbReference>
<feature type="region of interest" description="Disordered" evidence="2">
    <location>
        <begin position="235"/>
        <end position="259"/>
    </location>
</feature>
<feature type="compositionally biased region" description="Basic and acidic residues" evidence="2">
    <location>
        <begin position="392"/>
        <end position="505"/>
    </location>
</feature>
<dbReference type="Gene3D" id="1.25.40.20">
    <property type="entry name" value="Ankyrin repeat-containing domain"/>
    <property type="match status" value="1"/>
</dbReference>
<feature type="coiled-coil region" evidence="1">
    <location>
        <begin position="167"/>
        <end position="201"/>
    </location>
</feature>
<reference evidence="4" key="1">
    <citation type="submission" date="2023-03" db="EMBL/GenBank/DDBJ databases">
        <title>Massive genome expansion in bonnet fungi (Mycena s.s.) driven by repeated elements and novel gene families across ecological guilds.</title>
        <authorList>
            <consortium name="Lawrence Berkeley National Laboratory"/>
            <person name="Harder C.B."/>
            <person name="Miyauchi S."/>
            <person name="Viragh M."/>
            <person name="Kuo A."/>
            <person name="Thoen E."/>
            <person name="Andreopoulos B."/>
            <person name="Lu D."/>
            <person name="Skrede I."/>
            <person name="Drula E."/>
            <person name="Henrissat B."/>
            <person name="Morin E."/>
            <person name="Kohler A."/>
            <person name="Barry K."/>
            <person name="LaButti K."/>
            <person name="Morin E."/>
            <person name="Salamov A."/>
            <person name="Lipzen A."/>
            <person name="Mereny Z."/>
            <person name="Hegedus B."/>
            <person name="Baldrian P."/>
            <person name="Stursova M."/>
            <person name="Weitz H."/>
            <person name="Taylor A."/>
            <person name="Grigoriev I.V."/>
            <person name="Nagy L.G."/>
            <person name="Martin F."/>
            <person name="Kauserud H."/>
        </authorList>
    </citation>
    <scope>NUCLEOTIDE SEQUENCE</scope>
    <source>
        <strain evidence="4">CBHHK002</strain>
    </source>
</reference>
<feature type="region of interest" description="Disordered" evidence="2">
    <location>
        <begin position="770"/>
        <end position="805"/>
    </location>
</feature>
<dbReference type="EMBL" id="JARIHO010000016">
    <property type="protein sequence ID" value="KAJ7349384.1"/>
    <property type="molecule type" value="Genomic_DNA"/>
</dbReference>
<feature type="compositionally biased region" description="Basic and acidic residues" evidence="2">
    <location>
        <begin position="515"/>
        <end position="603"/>
    </location>
</feature>
<comment type="caution">
    <text evidence="4">The sequence shown here is derived from an EMBL/GenBank/DDBJ whole genome shotgun (WGS) entry which is preliminary data.</text>
</comment>
<evidence type="ECO:0000313" key="4">
    <source>
        <dbReference type="EMBL" id="KAJ7349384.1"/>
    </source>
</evidence>
<dbReference type="PANTHER" id="PTHR21937">
    <property type="entry name" value="CCDC66 DOMAIN-CONTAINING PROTEIN"/>
    <property type="match status" value="1"/>
</dbReference>
<name>A0AAD7A4P7_9AGAR</name>
<dbReference type="Proteomes" id="UP001218218">
    <property type="component" value="Unassembled WGS sequence"/>
</dbReference>
<dbReference type="InterPro" id="IPR002110">
    <property type="entry name" value="Ankyrin_rpt"/>
</dbReference>
<dbReference type="SUPFAM" id="SSF48403">
    <property type="entry name" value="Ankyrin repeat"/>
    <property type="match status" value="1"/>
</dbReference>
<keyword evidence="5" id="KW-1185">Reference proteome</keyword>
<feature type="domain" description="J" evidence="3">
    <location>
        <begin position="10"/>
        <end position="89"/>
    </location>
</feature>
<dbReference type="PROSITE" id="PS50076">
    <property type="entry name" value="DNAJ_2"/>
    <property type="match status" value="1"/>
</dbReference>
<dbReference type="InterPro" id="IPR001623">
    <property type="entry name" value="DnaJ_domain"/>
</dbReference>
<evidence type="ECO:0000256" key="1">
    <source>
        <dbReference type="SAM" id="Coils"/>
    </source>
</evidence>